<proteinExistence type="inferred from homology"/>
<evidence type="ECO:0000256" key="17">
    <source>
        <dbReference type="SAM" id="Phobius"/>
    </source>
</evidence>
<keyword evidence="11 17" id="KW-0472">Membrane</keyword>
<keyword evidence="4" id="KW-1003">Cell membrane</keyword>
<keyword evidence="5" id="KW-0964">Secreted</keyword>
<evidence type="ECO:0000313" key="21">
    <source>
        <dbReference type="Proteomes" id="UP001590951"/>
    </source>
</evidence>
<dbReference type="Pfam" id="PF05730">
    <property type="entry name" value="CFEM"/>
    <property type="match status" value="1"/>
</dbReference>
<feature type="signal peptide" evidence="18">
    <location>
        <begin position="1"/>
        <end position="16"/>
    </location>
</feature>
<dbReference type="PANTHER" id="PTHR37928:SF1">
    <property type="entry name" value="CFEM DOMAIN PROTEIN (AFU_ORTHOLOGUE AFUA_6G14090)"/>
    <property type="match status" value="1"/>
</dbReference>
<keyword evidence="21" id="KW-1185">Reference proteome</keyword>
<keyword evidence="8 15" id="KW-0479">Metal-binding</keyword>
<feature type="binding site" description="axial binding residue" evidence="15">
    <location>
        <position position="65"/>
    </location>
    <ligand>
        <name>heme</name>
        <dbReference type="ChEBI" id="CHEBI:30413"/>
    </ligand>
    <ligandPart>
        <name>Fe</name>
        <dbReference type="ChEBI" id="CHEBI:18248"/>
    </ligandPart>
</feature>
<evidence type="ECO:0000256" key="14">
    <source>
        <dbReference type="ARBA" id="ARBA00023288"/>
    </source>
</evidence>
<dbReference type="InterPro" id="IPR008427">
    <property type="entry name" value="Extracellular_membr_CFEM_dom"/>
</dbReference>
<reference evidence="20 21" key="1">
    <citation type="submission" date="2024-09" db="EMBL/GenBank/DDBJ databases">
        <title>Rethinking Asexuality: The Enigmatic Case of Functional Sexual Genes in Lepraria (Stereocaulaceae).</title>
        <authorList>
            <person name="Doellman M."/>
            <person name="Sun Y."/>
            <person name="Barcenas-Pena A."/>
            <person name="Lumbsch H.T."/>
            <person name="Grewe F."/>
        </authorList>
    </citation>
    <scope>NUCLEOTIDE SEQUENCE [LARGE SCALE GENOMIC DNA]</scope>
    <source>
        <strain evidence="20 21">Grewe 0041</strain>
    </source>
</reference>
<feature type="compositionally biased region" description="Basic and acidic residues" evidence="16">
    <location>
        <begin position="348"/>
        <end position="365"/>
    </location>
</feature>
<feature type="region of interest" description="Disordered" evidence="16">
    <location>
        <begin position="337"/>
        <end position="406"/>
    </location>
</feature>
<evidence type="ECO:0000256" key="15">
    <source>
        <dbReference type="PROSITE-ProRule" id="PRU01356"/>
    </source>
</evidence>
<keyword evidence="17" id="KW-0812">Transmembrane</keyword>
<evidence type="ECO:0000256" key="11">
    <source>
        <dbReference type="ARBA" id="ARBA00023136"/>
    </source>
</evidence>
<feature type="disulfide bond" evidence="15">
    <location>
        <begin position="61"/>
        <end position="68"/>
    </location>
</feature>
<comment type="similarity">
    <text evidence="3">Belongs to the RBT5 family.</text>
</comment>
<keyword evidence="7" id="KW-0336">GPI-anchor</keyword>
<evidence type="ECO:0000256" key="4">
    <source>
        <dbReference type="ARBA" id="ARBA00022475"/>
    </source>
</evidence>
<keyword evidence="17" id="KW-1133">Transmembrane helix</keyword>
<feature type="region of interest" description="Disordered" evidence="16">
    <location>
        <begin position="434"/>
        <end position="481"/>
    </location>
</feature>
<evidence type="ECO:0000256" key="1">
    <source>
        <dbReference type="ARBA" id="ARBA00004609"/>
    </source>
</evidence>
<dbReference type="SMART" id="SM00747">
    <property type="entry name" value="CFEM"/>
    <property type="match status" value="1"/>
</dbReference>
<keyword evidence="10 15" id="KW-0408">Iron</keyword>
<evidence type="ECO:0000256" key="5">
    <source>
        <dbReference type="ARBA" id="ARBA00022525"/>
    </source>
</evidence>
<evidence type="ECO:0000259" key="19">
    <source>
        <dbReference type="PROSITE" id="PS52012"/>
    </source>
</evidence>
<feature type="compositionally biased region" description="Low complexity" evidence="16">
    <location>
        <begin position="124"/>
        <end position="150"/>
    </location>
</feature>
<keyword evidence="13" id="KW-0325">Glycoprotein</keyword>
<dbReference type="PROSITE" id="PS52012">
    <property type="entry name" value="CFEM"/>
    <property type="match status" value="1"/>
</dbReference>
<dbReference type="EMBL" id="JBHFEH010000001">
    <property type="protein sequence ID" value="KAL2059451.1"/>
    <property type="molecule type" value="Genomic_DNA"/>
</dbReference>
<evidence type="ECO:0000256" key="6">
    <source>
        <dbReference type="ARBA" id="ARBA00022617"/>
    </source>
</evidence>
<accession>A0ABR4BQK5</accession>
<keyword evidence="6 15" id="KW-0349">Heme</keyword>
<comment type="caution">
    <text evidence="15">Lacks conserved residue(s) required for the propagation of feature annotation.</text>
</comment>
<evidence type="ECO:0000256" key="3">
    <source>
        <dbReference type="ARBA" id="ARBA00010031"/>
    </source>
</evidence>
<protein>
    <recommendedName>
        <fullName evidence="19">CFEM domain-containing protein</fullName>
    </recommendedName>
</protein>
<dbReference type="Proteomes" id="UP001590951">
    <property type="component" value="Unassembled WGS sequence"/>
</dbReference>
<name>A0ABR4BQK5_9LECA</name>
<organism evidence="20 21">
    <name type="scientific">Lepraria finkii</name>
    <dbReference type="NCBI Taxonomy" id="1340010"/>
    <lineage>
        <taxon>Eukaryota</taxon>
        <taxon>Fungi</taxon>
        <taxon>Dikarya</taxon>
        <taxon>Ascomycota</taxon>
        <taxon>Pezizomycotina</taxon>
        <taxon>Lecanoromycetes</taxon>
        <taxon>OSLEUM clade</taxon>
        <taxon>Lecanoromycetidae</taxon>
        <taxon>Lecanorales</taxon>
        <taxon>Lecanorineae</taxon>
        <taxon>Stereocaulaceae</taxon>
        <taxon>Lepraria</taxon>
    </lineage>
</organism>
<evidence type="ECO:0000256" key="16">
    <source>
        <dbReference type="SAM" id="MobiDB-lite"/>
    </source>
</evidence>
<evidence type="ECO:0000256" key="9">
    <source>
        <dbReference type="ARBA" id="ARBA00022729"/>
    </source>
</evidence>
<feature type="domain" description="CFEM" evidence="19">
    <location>
        <begin position="18"/>
        <end position="130"/>
    </location>
</feature>
<evidence type="ECO:0000256" key="12">
    <source>
        <dbReference type="ARBA" id="ARBA00023157"/>
    </source>
</evidence>
<feature type="transmembrane region" description="Helical" evidence="17">
    <location>
        <begin position="305"/>
        <end position="327"/>
    </location>
</feature>
<keyword evidence="14" id="KW-0449">Lipoprotein</keyword>
<evidence type="ECO:0000313" key="20">
    <source>
        <dbReference type="EMBL" id="KAL2059451.1"/>
    </source>
</evidence>
<keyword evidence="12 15" id="KW-1015">Disulfide bond</keyword>
<sequence length="493" mass="50069">MLKILVPATLAARALSQTNSAFTTALPETGGGSTASAGDLAALPACAQTCLGNSTTSQGSCSSQDIKCLCNNHDYVNILSCCLATQCNADDQQAAAAFNTDLCTSVNVTLPNYLGCSNGEDTGAGRSSSPSSSSVSGLATSGAAGNGTAAMKKATPVGTPKSQMSLITTGAVATFSGGKVLTGSCSDPQFVSMTLPAGGLLEYPWLGCSEEDPGCCPFNPESGGPLSVCPADYVTTSGACCPSGWSIYTSAFAGSTPCVTSAPVAFITPSSTSIAGASVSVITNQLFTFKLPLAAKSTKLASGTITGIAIGSFSGLALALAAAALLLRHRRAKARAEREAATISQSETKTKGRSELEPTSRHDGKGGVSELPSPHGESKISELPSPRSPTLLERPFWTPTPTSSSGKMEEMFEMAAAPPAEIEGDVYMDEYHPAHEGQSPVSAGKKGPRGSAKMMEGGEGVQRGEEMKEATPAYTPTSGKILGPVVDELYVGG</sequence>
<comment type="caution">
    <text evidence="20">The sequence shown here is derived from an EMBL/GenBank/DDBJ whole genome shotgun (WGS) entry which is preliminary data.</text>
</comment>
<feature type="chain" id="PRO_5045477776" description="CFEM domain-containing protein" evidence="18">
    <location>
        <begin position="17"/>
        <end position="493"/>
    </location>
</feature>
<evidence type="ECO:0000256" key="18">
    <source>
        <dbReference type="SAM" id="SignalP"/>
    </source>
</evidence>
<dbReference type="InterPro" id="IPR051735">
    <property type="entry name" value="CFEM_domain"/>
</dbReference>
<evidence type="ECO:0000256" key="10">
    <source>
        <dbReference type="ARBA" id="ARBA00023004"/>
    </source>
</evidence>
<evidence type="ECO:0000256" key="8">
    <source>
        <dbReference type="ARBA" id="ARBA00022723"/>
    </source>
</evidence>
<evidence type="ECO:0000256" key="7">
    <source>
        <dbReference type="ARBA" id="ARBA00022622"/>
    </source>
</evidence>
<evidence type="ECO:0000256" key="2">
    <source>
        <dbReference type="ARBA" id="ARBA00004613"/>
    </source>
</evidence>
<feature type="disulfide bond" evidence="15">
    <location>
        <begin position="70"/>
        <end position="103"/>
    </location>
</feature>
<dbReference type="PANTHER" id="PTHR37928">
    <property type="entry name" value="CFEM DOMAIN PROTEIN (AFU_ORTHOLOGUE AFUA_6G14090)"/>
    <property type="match status" value="1"/>
</dbReference>
<feature type="region of interest" description="Disordered" evidence="16">
    <location>
        <begin position="124"/>
        <end position="162"/>
    </location>
</feature>
<comment type="subcellular location">
    <subcellularLocation>
        <location evidence="1">Cell membrane</location>
        <topology evidence="1">Lipid-anchor</topology>
        <topology evidence="1">GPI-anchor</topology>
    </subcellularLocation>
    <subcellularLocation>
        <location evidence="2">Secreted</location>
    </subcellularLocation>
</comment>
<gene>
    <name evidence="20" type="ORF">ABVK25_000744</name>
</gene>
<evidence type="ECO:0000256" key="13">
    <source>
        <dbReference type="ARBA" id="ARBA00023180"/>
    </source>
</evidence>
<keyword evidence="9 18" id="KW-0732">Signal</keyword>